<dbReference type="InterPro" id="IPR001466">
    <property type="entry name" value="Beta-lactam-related"/>
</dbReference>
<comment type="similarity">
    <text evidence="1">Belongs to the peptidase S12 family.</text>
</comment>
<evidence type="ECO:0000256" key="1">
    <source>
        <dbReference type="ARBA" id="ARBA00038215"/>
    </source>
</evidence>
<reference evidence="4" key="1">
    <citation type="journal article" date="2020" name="Fungal Divers.">
        <title>Resolving the Mortierellaceae phylogeny through synthesis of multi-gene phylogenetics and phylogenomics.</title>
        <authorList>
            <person name="Vandepol N."/>
            <person name="Liber J."/>
            <person name="Desiro A."/>
            <person name="Na H."/>
            <person name="Kennedy M."/>
            <person name="Barry K."/>
            <person name="Grigoriev I.V."/>
            <person name="Miller A.N."/>
            <person name="O'Donnell K."/>
            <person name="Stajich J.E."/>
            <person name="Bonito G."/>
        </authorList>
    </citation>
    <scope>NUCLEOTIDE SEQUENCE</scope>
    <source>
        <strain evidence="4">MES-2147</strain>
    </source>
</reference>
<evidence type="ECO:0000259" key="2">
    <source>
        <dbReference type="Pfam" id="PF00144"/>
    </source>
</evidence>
<evidence type="ECO:0008006" key="6">
    <source>
        <dbReference type="Google" id="ProtNLM"/>
    </source>
</evidence>
<dbReference type="AlphaFoldDB" id="A0A9P6SS42"/>
<dbReference type="Pfam" id="PF00144">
    <property type="entry name" value="Beta-lactamase"/>
    <property type="match status" value="1"/>
</dbReference>
<dbReference type="OrthoDB" id="5946976at2759"/>
<name>A0A9P6SS42_9FUNG</name>
<keyword evidence="5" id="KW-1185">Reference proteome</keyword>
<accession>A0A9P6SS42</accession>
<protein>
    <recommendedName>
        <fullName evidence="6">Beta-lactamase-related domain-containing protein</fullName>
    </recommendedName>
</protein>
<comment type="caution">
    <text evidence="4">The sequence shown here is derived from an EMBL/GenBank/DDBJ whole genome shotgun (WGS) entry which is preliminary data.</text>
</comment>
<evidence type="ECO:0000259" key="3">
    <source>
        <dbReference type="Pfam" id="PF11954"/>
    </source>
</evidence>
<proteinExistence type="inferred from homology"/>
<dbReference type="Gene3D" id="2.40.128.600">
    <property type="match status" value="1"/>
</dbReference>
<dbReference type="InterPro" id="IPR012338">
    <property type="entry name" value="Beta-lactam/transpept-like"/>
</dbReference>
<dbReference type="InterPro" id="IPR021860">
    <property type="entry name" value="Peptidase_S12_Pab87-rel_C"/>
</dbReference>
<feature type="domain" description="Beta-lactamase-related" evidence="2">
    <location>
        <begin position="2"/>
        <end position="292"/>
    </location>
</feature>
<gene>
    <name evidence="4" type="ORF">BGZ65_008307</name>
</gene>
<dbReference type="Gene3D" id="3.40.710.10">
    <property type="entry name" value="DD-peptidase/beta-lactamase superfamily"/>
    <property type="match status" value="1"/>
</dbReference>
<feature type="domain" description="Peptidase S12 Pab87-related C-terminal" evidence="3">
    <location>
        <begin position="340"/>
        <end position="426"/>
    </location>
</feature>
<dbReference type="EMBL" id="JAAAHW010001229">
    <property type="protein sequence ID" value="KAF9996085.1"/>
    <property type="molecule type" value="Genomic_DNA"/>
</dbReference>
<organism evidence="4 5">
    <name type="scientific">Modicella reniformis</name>
    <dbReference type="NCBI Taxonomy" id="1440133"/>
    <lineage>
        <taxon>Eukaryota</taxon>
        <taxon>Fungi</taxon>
        <taxon>Fungi incertae sedis</taxon>
        <taxon>Mucoromycota</taxon>
        <taxon>Mortierellomycotina</taxon>
        <taxon>Mortierellomycetes</taxon>
        <taxon>Mortierellales</taxon>
        <taxon>Mortierellaceae</taxon>
        <taxon>Modicella</taxon>
    </lineage>
</organism>
<dbReference type="Proteomes" id="UP000749646">
    <property type="component" value="Unassembled WGS sequence"/>
</dbReference>
<dbReference type="InterPro" id="IPR050491">
    <property type="entry name" value="AmpC-like"/>
</dbReference>
<evidence type="ECO:0000313" key="4">
    <source>
        <dbReference type="EMBL" id="KAF9996085.1"/>
    </source>
</evidence>
<dbReference type="SUPFAM" id="SSF56601">
    <property type="entry name" value="beta-lactamase/transpeptidase-like"/>
    <property type="match status" value="1"/>
</dbReference>
<dbReference type="PANTHER" id="PTHR46825:SF15">
    <property type="entry name" value="BETA-LACTAMASE-RELATED DOMAIN-CONTAINING PROTEIN"/>
    <property type="match status" value="1"/>
</dbReference>
<sequence>MPIASVTKGFTATAIGELVAEGKMDWDSTPVIKYLPEFELQDLHLSEHLTMADLLSHRTGFPSFDLAWFRNTESRRDLIKRMRHVKMKPKLSSDCQYNNIMYAVAGEAAANVAGVSYEELVHTKVLKPLGLSNTGFSPSEMRERSSNYAMPYRAASFEDAQKGKVMQGYLDEIYAADAPAGDRYSNVFDLVRWGHAIMQSGMLDGKQILNKDSVEETKSGHTFMRKELEGPEFFPTVAYGFGWIINTYKGQLVYRHDGSNPGYRTNLTLFPEAELVIAHFANLERGDFIIDAPWYIADELLGLPKTRDWINDVSVKRCKARYNKDAKDAIGSLPALLQDKPPMHPLQEFVGHYTDPFWGDVSVLMRKEKDGKNENLYFNMRTFDSKMVHYHYNSFQIDLKDFVLNYRALATFETGSNGKITGLRFEVLGMSMPLKRKQD</sequence>
<evidence type="ECO:0000313" key="5">
    <source>
        <dbReference type="Proteomes" id="UP000749646"/>
    </source>
</evidence>
<dbReference type="Pfam" id="PF11954">
    <property type="entry name" value="DUF3471"/>
    <property type="match status" value="1"/>
</dbReference>
<dbReference type="PANTHER" id="PTHR46825">
    <property type="entry name" value="D-ALANYL-D-ALANINE-CARBOXYPEPTIDASE/ENDOPEPTIDASE AMPH"/>
    <property type="match status" value="1"/>
</dbReference>